<dbReference type="InterPro" id="IPR051043">
    <property type="entry name" value="Sulfatase_Mod_Factor_Kinase"/>
</dbReference>
<dbReference type="InterPro" id="IPR042095">
    <property type="entry name" value="SUMF_sf"/>
</dbReference>
<proteinExistence type="predicted"/>
<dbReference type="InterPro" id="IPR005532">
    <property type="entry name" value="SUMF_dom"/>
</dbReference>
<dbReference type="PANTHER" id="PTHR23150:SF35">
    <property type="entry name" value="BLL6746 PROTEIN"/>
    <property type="match status" value="1"/>
</dbReference>
<dbReference type="STRING" id="1123062.SAMN02745775_1306"/>
<dbReference type="PANTHER" id="PTHR23150">
    <property type="entry name" value="SULFATASE MODIFYING FACTOR 1, 2"/>
    <property type="match status" value="1"/>
</dbReference>
<sequence length="306" mass="33248">MRWILLAVMALLCAQLAALAQPASPIPNDPFQSAPAPVVRPLPVAPPPQPSRPATASSGFPVAVGQSFRDCADCPEMVVIPAGRFVMGSPADEPGRFPSEGPQREVVVSRALAVGKFEVTFAEWDACVSAGGCSHRPSDQGWGRGRQPVMNVTWNDAQQYVRWLSGRAGRRYRLLTEAEWEYAARAGTTTPYSFGATISPSQANFYNSRLNRTQGVGSYPANGWGLHDMHGNVWEWVQDCLRDDYAGAPTEASQAVETGDCSARMVRGGAWQNQSQDLRSAFRRRFSSGDRGNYAIFGLRVARTPG</sequence>
<feature type="domain" description="Sulfatase-modifying factor enzyme-like" evidence="2">
    <location>
        <begin position="74"/>
        <end position="303"/>
    </location>
</feature>
<evidence type="ECO:0000259" key="2">
    <source>
        <dbReference type="Pfam" id="PF03781"/>
    </source>
</evidence>
<dbReference type="OrthoDB" id="9768004at2"/>
<reference evidence="3 4" key="1">
    <citation type="submission" date="2016-10" db="EMBL/GenBank/DDBJ databases">
        <authorList>
            <person name="de Groot N.N."/>
        </authorList>
    </citation>
    <scope>NUCLEOTIDE SEQUENCE [LARGE SCALE GENOMIC DNA]</scope>
    <source>
        <strain evidence="3 4">DSM 19981</strain>
    </source>
</reference>
<dbReference type="GO" id="GO:0120147">
    <property type="term" value="F:formylglycine-generating oxidase activity"/>
    <property type="evidence" value="ECO:0007669"/>
    <property type="project" value="TreeGrafter"/>
</dbReference>
<organism evidence="3 4">
    <name type="scientific">Falsiroseomonas stagni DSM 19981</name>
    <dbReference type="NCBI Taxonomy" id="1123062"/>
    <lineage>
        <taxon>Bacteria</taxon>
        <taxon>Pseudomonadati</taxon>
        <taxon>Pseudomonadota</taxon>
        <taxon>Alphaproteobacteria</taxon>
        <taxon>Acetobacterales</taxon>
        <taxon>Roseomonadaceae</taxon>
        <taxon>Falsiroseomonas</taxon>
    </lineage>
</organism>
<dbReference type="Proteomes" id="UP000199473">
    <property type="component" value="Unassembled WGS sequence"/>
</dbReference>
<gene>
    <name evidence="3" type="ORF">SAMN02745775_1306</name>
</gene>
<feature type="chain" id="PRO_5011493172" evidence="1">
    <location>
        <begin position="21"/>
        <end position="306"/>
    </location>
</feature>
<feature type="signal peptide" evidence="1">
    <location>
        <begin position="1"/>
        <end position="20"/>
    </location>
</feature>
<dbReference type="RefSeq" id="WP_092963559.1">
    <property type="nucleotide sequence ID" value="NZ_FOSQ01000030.1"/>
</dbReference>
<name>A0A1I4FFJ5_9PROT</name>
<keyword evidence="4" id="KW-1185">Reference proteome</keyword>
<accession>A0A1I4FFJ5</accession>
<dbReference type="SUPFAM" id="SSF56436">
    <property type="entry name" value="C-type lectin-like"/>
    <property type="match status" value="1"/>
</dbReference>
<dbReference type="AlphaFoldDB" id="A0A1I4FFJ5"/>
<evidence type="ECO:0000313" key="3">
    <source>
        <dbReference type="EMBL" id="SFL16050.1"/>
    </source>
</evidence>
<dbReference type="InterPro" id="IPR016187">
    <property type="entry name" value="CTDL_fold"/>
</dbReference>
<dbReference type="Gene3D" id="3.90.1580.10">
    <property type="entry name" value="paralog of FGE (formylglycine-generating enzyme)"/>
    <property type="match status" value="1"/>
</dbReference>
<dbReference type="EMBL" id="FOSQ01000030">
    <property type="protein sequence ID" value="SFL16050.1"/>
    <property type="molecule type" value="Genomic_DNA"/>
</dbReference>
<protein>
    <submittedName>
        <fullName evidence="3">Formylglycine-generating enzyme, required for sulfatase activity, contains SUMF1/FGE domain</fullName>
    </submittedName>
</protein>
<evidence type="ECO:0000313" key="4">
    <source>
        <dbReference type="Proteomes" id="UP000199473"/>
    </source>
</evidence>
<evidence type="ECO:0000256" key="1">
    <source>
        <dbReference type="SAM" id="SignalP"/>
    </source>
</evidence>
<keyword evidence="1" id="KW-0732">Signal</keyword>
<dbReference type="Pfam" id="PF03781">
    <property type="entry name" value="FGE-sulfatase"/>
    <property type="match status" value="1"/>
</dbReference>